<sequence length="33" mass="3680">MLRRPIMFDIVALAITLAFFAGAIAYVHACDRL</sequence>
<protein>
    <submittedName>
        <fullName evidence="1">Uncharacterized protein</fullName>
    </submittedName>
</protein>
<proteinExistence type="predicted"/>
<reference evidence="1 2" key="1">
    <citation type="submission" date="2021-03" db="EMBL/GenBank/DDBJ databases">
        <title>Genomic Encyclopedia of Type Strains, Phase III (KMG-III): the genomes of soil and plant-associated and newly described type strains.</title>
        <authorList>
            <person name="Whitman W."/>
        </authorList>
    </citation>
    <scope>NUCLEOTIDE SEQUENCE [LARGE SCALE GENOMIC DNA]</scope>
    <source>
        <strain evidence="1 2">IMMIB AFH-6</strain>
    </source>
</reference>
<keyword evidence="2" id="KW-1185">Reference proteome</keyword>
<accession>A0ABS4SKE7</accession>
<evidence type="ECO:0000313" key="2">
    <source>
        <dbReference type="Proteomes" id="UP000781958"/>
    </source>
</evidence>
<gene>
    <name evidence="1" type="ORF">J2851_002752</name>
</gene>
<dbReference type="EMBL" id="JAGINP010000009">
    <property type="protein sequence ID" value="MBP2292970.1"/>
    <property type="molecule type" value="Genomic_DNA"/>
</dbReference>
<comment type="caution">
    <text evidence="1">The sequence shown here is derived from an EMBL/GenBank/DDBJ whole genome shotgun (WGS) entry which is preliminary data.</text>
</comment>
<evidence type="ECO:0000313" key="1">
    <source>
        <dbReference type="EMBL" id="MBP2292970.1"/>
    </source>
</evidence>
<name>A0ABS4SKE7_9PROT</name>
<dbReference type="Proteomes" id="UP000781958">
    <property type="component" value="Unassembled WGS sequence"/>
</dbReference>
<organism evidence="1 2">
    <name type="scientific">Azospirillum rugosum</name>
    <dbReference type="NCBI Taxonomy" id="416170"/>
    <lineage>
        <taxon>Bacteria</taxon>
        <taxon>Pseudomonadati</taxon>
        <taxon>Pseudomonadota</taxon>
        <taxon>Alphaproteobacteria</taxon>
        <taxon>Rhodospirillales</taxon>
        <taxon>Azospirillaceae</taxon>
        <taxon>Azospirillum</taxon>
    </lineage>
</organism>